<accession>A0A067KE40</accession>
<dbReference type="Proteomes" id="UP000027138">
    <property type="component" value="Unassembled WGS sequence"/>
</dbReference>
<name>A0A067KE40_JATCU</name>
<gene>
    <name evidence="1" type="ORF">JCGZ_17121</name>
</gene>
<sequence length="91" mass="10305">MRCATQVTSEVCHFGWLQRMNGCDTSIDPFSEKWNEMRHTGGFGVCHFGRLQQINGCDTSIDPVGETRNEMPHTRSFQDVPLLTASIDEWG</sequence>
<organism evidence="1 2">
    <name type="scientific">Jatropha curcas</name>
    <name type="common">Barbados nut</name>
    <dbReference type="NCBI Taxonomy" id="180498"/>
    <lineage>
        <taxon>Eukaryota</taxon>
        <taxon>Viridiplantae</taxon>
        <taxon>Streptophyta</taxon>
        <taxon>Embryophyta</taxon>
        <taxon>Tracheophyta</taxon>
        <taxon>Spermatophyta</taxon>
        <taxon>Magnoliopsida</taxon>
        <taxon>eudicotyledons</taxon>
        <taxon>Gunneridae</taxon>
        <taxon>Pentapetalae</taxon>
        <taxon>rosids</taxon>
        <taxon>fabids</taxon>
        <taxon>Malpighiales</taxon>
        <taxon>Euphorbiaceae</taxon>
        <taxon>Crotonoideae</taxon>
        <taxon>Jatropheae</taxon>
        <taxon>Jatropha</taxon>
    </lineage>
</organism>
<dbReference type="EMBL" id="KK914667">
    <property type="protein sequence ID" value="KDP30525.1"/>
    <property type="molecule type" value="Genomic_DNA"/>
</dbReference>
<evidence type="ECO:0000313" key="1">
    <source>
        <dbReference type="EMBL" id="KDP30525.1"/>
    </source>
</evidence>
<keyword evidence="2" id="KW-1185">Reference proteome</keyword>
<reference evidence="1 2" key="1">
    <citation type="journal article" date="2014" name="PLoS ONE">
        <title>Global Analysis of Gene Expression Profiles in Physic Nut (Jatropha curcas L.) Seedlings Exposed to Salt Stress.</title>
        <authorList>
            <person name="Zhang L."/>
            <person name="Zhang C."/>
            <person name="Wu P."/>
            <person name="Chen Y."/>
            <person name="Li M."/>
            <person name="Jiang H."/>
            <person name="Wu G."/>
        </authorList>
    </citation>
    <scope>NUCLEOTIDE SEQUENCE [LARGE SCALE GENOMIC DNA]</scope>
    <source>
        <strain evidence="2">cv. GZQX0401</strain>
        <tissue evidence="1">Young leaves</tissue>
    </source>
</reference>
<protein>
    <submittedName>
        <fullName evidence="1">Uncharacterized protein</fullName>
    </submittedName>
</protein>
<proteinExistence type="predicted"/>
<dbReference type="AlphaFoldDB" id="A0A067KE40"/>
<evidence type="ECO:0000313" key="2">
    <source>
        <dbReference type="Proteomes" id="UP000027138"/>
    </source>
</evidence>